<proteinExistence type="predicted"/>
<organism evidence="1 2">
    <name type="scientific">Aspergillus brasiliensis</name>
    <dbReference type="NCBI Taxonomy" id="319629"/>
    <lineage>
        <taxon>Eukaryota</taxon>
        <taxon>Fungi</taxon>
        <taxon>Dikarya</taxon>
        <taxon>Ascomycota</taxon>
        <taxon>Pezizomycotina</taxon>
        <taxon>Eurotiomycetes</taxon>
        <taxon>Eurotiomycetidae</taxon>
        <taxon>Eurotiales</taxon>
        <taxon>Aspergillaceae</taxon>
        <taxon>Aspergillus</taxon>
        <taxon>Aspergillus subgen. Circumdati</taxon>
    </lineage>
</organism>
<reference evidence="1" key="1">
    <citation type="submission" date="2022-07" db="EMBL/GenBank/DDBJ databases">
        <title>Taxonomy of Aspergillus series Nigri: significant species reduction supported by multi-species coalescent approaches.</title>
        <authorList>
            <person name="Bian C."/>
            <person name="Kusuya Y."/>
            <person name="Sklenar F."/>
            <person name="D'hooge E."/>
            <person name="Yaguchi T."/>
            <person name="Takahashi H."/>
            <person name="Hubka V."/>
        </authorList>
    </citation>
    <scope>NUCLEOTIDE SEQUENCE</scope>
    <source>
        <strain evidence="1">CBS 733.88</strain>
    </source>
</reference>
<name>A0A9W5Z515_9EURO</name>
<evidence type="ECO:0000313" key="1">
    <source>
        <dbReference type="EMBL" id="GKZ28186.1"/>
    </source>
</evidence>
<dbReference type="EMBL" id="BROQ01001113">
    <property type="protein sequence ID" value="GKZ28186.1"/>
    <property type="molecule type" value="Genomic_DNA"/>
</dbReference>
<sequence>MDFGYINSATSYPIDEESPYVTAFNLWWKEYLKSKQDEESLAHQPVKKENQPPSK</sequence>
<feature type="non-terminal residue" evidence="1">
    <location>
        <position position="55"/>
    </location>
</feature>
<accession>A0A9W5Z515</accession>
<gene>
    <name evidence="1" type="ORF">AbraCBS73388_001080</name>
</gene>
<protein>
    <submittedName>
        <fullName evidence="1">Uncharacterized protein</fullName>
    </submittedName>
</protein>
<dbReference type="Proteomes" id="UP001143548">
    <property type="component" value="Unassembled WGS sequence"/>
</dbReference>
<dbReference type="AlphaFoldDB" id="A0A9W5Z515"/>
<comment type="caution">
    <text evidence="1">The sequence shown here is derived from an EMBL/GenBank/DDBJ whole genome shotgun (WGS) entry which is preliminary data.</text>
</comment>
<evidence type="ECO:0000313" key="2">
    <source>
        <dbReference type="Proteomes" id="UP001143548"/>
    </source>
</evidence>